<dbReference type="InterPro" id="IPR040108">
    <property type="entry name" value="Laa1/Sip1/HEATR5"/>
</dbReference>
<dbReference type="GO" id="GO:0006897">
    <property type="term" value="P:endocytosis"/>
    <property type="evidence" value="ECO:0007669"/>
    <property type="project" value="TreeGrafter"/>
</dbReference>
<dbReference type="GO" id="GO:0030139">
    <property type="term" value="C:endocytic vesicle"/>
    <property type="evidence" value="ECO:0007669"/>
    <property type="project" value="TreeGrafter"/>
</dbReference>
<reference evidence="1" key="1">
    <citation type="submission" date="2020-11" db="EMBL/GenBank/DDBJ databases">
        <authorList>
            <person name="Tran Van P."/>
        </authorList>
    </citation>
    <scope>NUCLEOTIDE SEQUENCE</scope>
</reference>
<gene>
    <name evidence="1" type="ORF">CTOB1V02_LOCUS6220</name>
</gene>
<dbReference type="GO" id="GO:0008104">
    <property type="term" value="P:intracellular protein localization"/>
    <property type="evidence" value="ECO:0007669"/>
    <property type="project" value="TreeGrafter"/>
</dbReference>
<evidence type="ECO:0000313" key="1">
    <source>
        <dbReference type="EMBL" id="CAD7228334.1"/>
    </source>
</evidence>
<sequence>MVPYVPFLLSSELETLMGFCFRGFDGANREVRTSVAQLLGTLLARDKGVPPKQATIDEALEPLSAGFIKGGHGGSVMKGVSTTTVREVRVGITYVSCCQVKWPLD</sequence>
<dbReference type="GO" id="GO:0005829">
    <property type="term" value="C:cytosol"/>
    <property type="evidence" value="ECO:0007669"/>
    <property type="project" value="GOC"/>
</dbReference>
<name>A0A7R8WB62_9CRUS</name>
<dbReference type="GO" id="GO:0042147">
    <property type="term" value="P:retrograde transport, endosome to Golgi"/>
    <property type="evidence" value="ECO:0007669"/>
    <property type="project" value="TreeGrafter"/>
</dbReference>
<protein>
    <submittedName>
        <fullName evidence="1">Uncharacterized protein</fullName>
    </submittedName>
</protein>
<dbReference type="GO" id="GO:0016020">
    <property type="term" value="C:membrane"/>
    <property type="evidence" value="ECO:0007669"/>
    <property type="project" value="TreeGrafter"/>
</dbReference>
<dbReference type="GO" id="GO:0005794">
    <property type="term" value="C:Golgi apparatus"/>
    <property type="evidence" value="ECO:0007669"/>
    <property type="project" value="TreeGrafter"/>
</dbReference>
<dbReference type="PANTHER" id="PTHR21663:SF0">
    <property type="entry name" value="HEAT REPEAT-CONTAINING PROTEIN 5B"/>
    <property type="match status" value="1"/>
</dbReference>
<organism evidence="1">
    <name type="scientific">Cyprideis torosa</name>
    <dbReference type="NCBI Taxonomy" id="163714"/>
    <lineage>
        <taxon>Eukaryota</taxon>
        <taxon>Metazoa</taxon>
        <taxon>Ecdysozoa</taxon>
        <taxon>Arthropoda</taxon>
        <taxon>Crustacea</taxon>
        <taxon>Oligostraca</taxon>
        <taxon>Ostracoda</taxon>
        <taxon>Podocopa</taxon>
        <taxon>Podocopida</taxon>
        <taxon>Cytherocopina</taxon>
        <taxon>Cytheroidea</taxon>
        <taxon>Cytherideidae</taxon>
        <taxon>Cyprideis</taxon>
    </lineage>
</organism>
<dbReference type="AlphaFoldDB" id="A0A7R8WB62"/>
<proteinExistence type="predicted"/>
<dbReference type="OrthoDB" id="192608at2759"/>
<dbReference type="EMBL" id="OB661489">
    <property type="protein sequence ID" value="CAD7228334.1"/>
    <property type="molecule type" value="Genomic_DNA"/>
</dbReference>
<accession>A0A7R8WB62</accession>
<dbReference type="PANTHER" id="PTHR21663">
    <property type="entry name" value="HYPOTHETICAL HEAT DOMAIN-CONTAINING"/>
    <property type="match status" value="1"/>
</dbReference>